<keyword evidence="2" id="KW-1185">Reference proteome</keyword>
<protein>
    <submittedName>
        <fullName evidence="1">Uncharacterized protein</fullName>
    </submittedName>
</protein>
<evidence type="ECO:0000313" key="2">
    <source>
        <dbReference type="Proteomes" id="UP000248646"/>
    </source>
</evidence>
<proteinExistence type="predicted"/>
<dbReference type="EMBL" id="QKZI01000001">
    <property type="protein sequence ID" value="PZX07546.1"/>
    <property type="molecule type" value="Genomic_DNA"/>
</dbReference>
<reference evidence="1 2" key="1">
    <citation type="submission" date="2018-06" db="EMBL/GenBank/DDBJ databases">
        <title>Genomic Encyclopedia of Type Strains, Phase IV (KMG-IV): sequencing the most valuable type-strain genomes for metagenomic binning, comparative biology and taxonomic classification.</title>
        <authorList>
            <person name="Goeker M."/>
        </authorList>
    </citation>
    <scope>NUCLEOTIDE SEQUENCE [LARGE SCALE GENOMIC DNA]</scope>
    <source>
        <strain evidence="1 2">DSM 5</strain>
    </source>
</reference>
<evidence type="ECO:0000313" key="1">
    <source>
        <dbReference type="EMBL" id="PZX07546.1"/>
    </source>
</evidence>
<comment type="caution">
    <text evidence="1">The sequence shown here is derived from an EMBL/GenBank/DDBJ whole genome shotgun (WGS) entry which is preliminary data.</text>
</comment>
<sequence>MNLTICKNKYFSGVLWILAIALLAVSLLTHAYSYFNTKEINLFSTECYENDGEVILEIHNNITGEYSFECKK</sequence>
<dbReference type="AlphaFoldDB" id="A0A2W7PGZ1"/>
<accession>A0A2W7PGZ1</accession>
<name>A0A2W7PGZ1_9BACI</name>
<organism evidence="1 2">
    <name type="scientific">Psychrobacillus insolitus</name>
    <dbReference type="NCBI Taxonomy" id="1461"/>
    <lineage>
        <taxon>Bacteria</taxon>
        <taxon>Bacillati</taxon>
        <taxon>Bacillota</taxon>
        <taxon>Bacilli</taxon>
        <taxon>Bacillales</taxon>
        <taxon>Bacillaceae</taxon>
        <taxon>Psychrobacillus</taxon>
    </lineage>
</organism>
<gene>
    <name evidence="1" type="ORF">C7437_101664</name>
</gene>
<dbReference type="Proteomes" id="UP000248646">
    <property type="component" value="Unassembled WGS sequence"/>
</dbReference>